<proteinExistence type="predicted"/>
<keyword evidence="4" id="KW-1185">Reference proteome</keyword>
<evidence type="ECO:0000313" key="4">
    <source>
        <dbReference type="Proteomes" id="UP000603200"/>
    </source>
</evidence>
<dbReference type="InterPro" id="IPR027417">
    <property type="entry name" value="P-loop_NTPase"/>
</dbReference>
<name>A0ABQ4A1I3_9ACTN</name>
<sequence length="346" mass="38558">MTSAAVGAGTTGDQPPPWWLYRGDGIPAGDDSRRRLPDPPPWRSFHGEPLQPPPDERDEEIDRKLGRPDTHAVRRADRAECDMVNAAVMLRRPLLVTGSPGSGKSSIAFRLARELRLGRVLEWPITSRTTLRSGLYEYDAIGRAQAAMAAPGSEPRTGDFVRLGPLGTALLAYERPRVLLVDELDKSDIDLPNDLLHIFENGQFTIPELVRVSRREATTSVYTDDPDRVAEIHDGRVRCRAFPIVVITSNGEREFPPAFLRRCLRLDLFMPGADDLAAMVRAQLPLLVDGQRQLIDDFLNRPAGDSLARDQLLNAVFLTTGGAYAEDREAWQRLITGIWHSLSLER</sequence>
<dbReference type="InterPro" id="IPR011704">
    <property type="entry name" value="ATPase_dyneun-rel_AAA"/>
</dbReference>
<dbReference type="Gene3D" id="3.40.50.300">
    <property type="entry name" value="P-loop containing nucleotide triphosphate hydrolases"/>
    <property type="match status" value="1"/>
</dbReference>
<reference evidence="3 4" key="1">
    <citation type="submission" date="2021-01" db="EMBL/GenBank/DDBJ databases">
        <title>Whole genome shotgun sequence of Actinoplanes humidus NBRC 14915.</title>
        <authorList>
            <person name="Komaki H."/>
            <person name="Tamura T."/>
        </authorList>
    </citation>
    <scope>NUCLEOTIDE SEQUENCE [LARGE SCALE GENOMIC DNA]</scope>
    <source>
        <strain evidence="3 4">NBRC 14915</strain>
    </source>
</reference>
<feature type="domain" description="AAA+ ATPase" evidence="2">
    <location>
        <begin position="90"/>
        <end position="274"/>
    </location>
</feature>
<protein>
    <submittedName>
        <fullName evidence="3">ATPase AAA</fullName>
    </submittedName>
</protein>
<dbReference type="SUPFAM" id="SSF52540">
    <property type="entry name" value="P-loop containing nucleoside triphosphate hydrolases"/>
    <property type="match status" value="1"/>
</dbReference>
<evidence type="ECO:0000256" key="1">
    <source>
        <dbReference type="SAM" id="MobiDB-lite"/>
    </source>
</evidence>
<dbReference type="Pfam" id="PF07728">
    <property type="entry name" value="AAA_5"/>
    <property type="match status" value="1"/>
</dbReference>
<evidence type="ECO:0000313" key="3">
    <source>
        <dbReference type="EMBL" id="GIE24722.1"/>
    </source>
</evidence>
<feature type="region of interest" description="Disordered" evidence="1">
    <location>
        <begin position="1"/>
        <end position="74"/>
    </location>
</feature>
<accession>A0ABQ4A1I3</accession>
<dbReference type="EMBL" id="BOMN01000112">
    <property type="protein sequence ID" value="GIE24722.1"/>
    <property type="molecule type" value="Genomic_DNA"/>
</dbReference>
<comment type="caution">
    <text evidence="3">The sequence shown here is derived from an EMBL/GenBank/DDBJ whole genome shotgun (WGS) entry which is preliminary data.</text>
</comment>
<organism evidence="3 4">
    <name type="scientific">Winogradskya humida</name>
    <dbReference type="NCBI Taxonomy" id="113566"/>
    <lineage>
        <taxon>Bacteria</taxon>
        <taxon>Bacillati</taxon>
        <taxon>Actinomycetota</taxon>
        <taxon>Actinomycetes</taxon>
        <taxon>Micromonosporales</taxon>
        <taxon>Micromonosporaceae</taxon>
        <taxon>Winogradskya</taxon>
    </lineage>
</organism>
<dbReference type="CDD" id="cd00009">
    <property type="entry name" value="AAA"/>
    <property type="match status" value="1"/>
</dbReference>
<dbReference type="RefSeq" id="WP_203841716.1">
    <property type="nucleotide sequence ID" value="NZ_BAAATV010000009.1"/>
</dbReference>
<feature type="compositionally biased region" description="Basic and acidic residues" evidence="1">
    <location>
        <begin position="60"/>
        <end position="74"/>
    </location>
</feature>
<dbReference type="SMART" id="SM00382">
    <property type="entry name" value="AAA"/>
    <property type="match status" value="1"/>
</dbReference>
<evidence type="ECO:0000259" key="2">
    <source>
        <dbReference type="SMART" id="SM00382"/>
    </source>
</evidence>
<gene>
    <name evidence="3" type="ORF">Ahu01nite_078240</name>
</gene>
<dbReference type="InterPro" id="IPR003593">
    <property type="entry name" value="AAA+_ATPase"/>
</dbReference>
<dbReference type="Proteomes" id="UP000603200">
    <property type="component" value="Unassembled WGS sequence"/>
</dbReference>